<protein>
    <recommendedName>
        <fullName evidence="10">4-hydroxythreonine-4-phosphate dehydrogenase</fullName>
        <ecNumber evidence="10">1.1.1.262</ecNumber>
    </recommendedName>
    <alternativeName>
        <fullName evidence="10">4-(phosphohydroxy)-L-threonine dehydrogenase</fullName>
    </alternativeName>
</protein>
<proteinExistence type="inferred from homology"/>
<evidence type="ECO:0000313" key="11">
    <source>
        <dbReference type="EMBL" id="KHD08083.1"/>
    </source>
</evidence>
<accession>A0A0A6PBL3</accession>
<evidence type="ECO:0000256" key="6">
    <source>
        <dbReference type="ARBA" id="ARBA00023002"/>
    </source>
</evidence>
<evidence type="ECO:0000256" key="3">
    <source>
        <dbReference type="ARBA" id="ARBA00022833"/>
    </source>
</evidence>
<dbReference type="PANTHER" id="PTHR30004:SF5">
    <property type="entry name" value="4-HYDROXYTHREONINE-4-PHOSPHATE DEHYDROGENASE"/>
    <property type="match status" value="1"/>
</dbReference>
<sequence>MKNEHIARLALTPGEPAGIGPDIILQLAQQAIPAHLVAFADPELLTQRAAQLGLSIQLHQAEHGTLHQPGHLDVIPVPLSQPVKCGVLNPANAGYVLETLRQACQACIEKRFDALVTAPVHKGVINDAGIPFSGHTEFLAAQTGTKQVVMMLASSDLRVALVTTHLPLSQVSAAITPERLETVIRTLHLDLQNKFGLKVPRISVCGLNPHAGEGGHLGEEEILIMIPTLNKLRAEGMHLIGPISADTAFRADSLSDVILAMYHDQGLPVLKQQAFGKAVNVTLGLPIIRTSVDHGTALELAGTGEASSESLFYAVQTALEMIQT</sequence>
<comment type="cofactor">
    <cofactor evidence="10">
        <name>Zn(2+)</name>
        <dbReference type="ChEBI" id="CHEBI:29105"/>
    </cofactor>
    <cofactor evidence="10">
        <name>Mg(2+)</name>
        <dbReference type="ChEBI" id="CHEBI:18420"/>
    </cofactor>
    <cofactor evidence="10">
        <name>Co(2+)</name>
        <dbReference type="ChEBI" id="CHEBI:48828"/>
    </cofactor>
    <text evidence="10">Binds 1 divalent metal cation per subunit. Can use ions such as Zn(2+), Mg(2+) or Co(2+).</text>
</comment>
<name>A0A0A6PBL3_9GAMM</name>
<keyword evidence="6 10" id="KW-0560">Oxidoreductase</keyword>
<evidence type="ECO:0000256" key="9">
    <source>
        <dbReference type="ARBA" id="ARBA00023285"/>
    </source>
</evidence>
<evidence type="ECO:0000256" key="8">
    <source>
        <dbReference type="ARBA" id="ARBA00023096"/>
    </source>
</evidence>
<dbReference type="GO" id="GO:0000287">
    <property type="term" value="F:magnesium ion binding"/>
    <property type="evidence" value="ECO:0007669"/>
    <property type="project" value="UniProtKB-UniRule"/>
</dbReference>
<evidence type="ECO:0000256" key="2">
    <source>
        <dbReference type="ARBA" id="ARBA00022723"/>
    </source>
</evidence>
<dbReference type="AlphaFoldDB" id="A0A0A6PBL3"/>
<dbReference type="EMBL" id="JSZA02000118">
    <property type="protein sequence ID" value="KHD08083.1"/>
    <property type="molecule type" value="Genomic_DNA"/>
</dbReference>
<dbReference type="GO" id="GO:0050897">
    <property type="term" value="F:cobalt ion binding"/>
    <property type="evidence" value="ECO:0007669"/>
    <property type="project" value="UniProtKB-UniRule"/>
</dbReference>
<gene>
    <name evidence="10 11" type="primary">pdxA</name>
    <name evidence="11" type="ORF">PN36_23765</name>
</gene>
<feature type="binding site" evidence="10">
    <location>
        <position position="165"/>
    </location>
    <ligand>
        <name>a divalent metal cation</name>
        <dbReference type="ChEBI" id="CHEBI:60240"/>
        <note>ligand shared between dimeric partners</note>
    </ligand>
</feature>
<feature type="binding site" evidence="10">
    <location>
        <position position="271"/>
    </location>
    <ligand>
        <name>substrate</name>
    </ligand>
</feature>
<feature type="binding site" evidence="10">
    <location>
        <position position="135"/>
    </location>
    <ligand>
        <name>substrate</name>
    </ligand>
</feature>
<comment type="subunit">
    <text evidence="10">Homodimer.</text>
</comment>
<dbReference type="GO" id="GO:0008270">
    <property type="term" value="F:zinc ion binding"/>
    <property type="evidence" value="ECO:0007669"/>
    <property type="project" value="UniProtKB-UniRule"/>
</dbReference>
<evidence type="ECO:0000256" key="7">
    <source>
        <dbReference type="ARBA" id="ARBA00023027"/>
    </source>
</evidence>
<dbReference type="GO" id="GO:0005737">
    <property type="term" value="C:cytoplasm"/>
    <property type="evidence" value="ECO:0007669"/>
    <property type="project" value="UniProtKB-SubCell"/>
</dbReference>
<dbReference type="GO" id="GO:0051287">
    <property type="term" value="F:NAD binding"/>
    <property type="evidence" value="ECO:0007669"/>
    <property type="project" value="InterPro"/>
</dbReference>
<keyword evidence="7 10" id="KW-0520">NAD</keyword>
<dbReference type="HAMAP" id="MF_00536">
    <property type="entry name" value="PdxA"/>
    <property type="match status" value="1"/>
</dbReference>
<dbReference type="GO" id="GO:0008615">
    <property type="term" value="P:pyridoxine biosynthetic process"/>
    <property type="evidence" value="ECO:0007669"/>
    <property type="project" value="UniProtKB-UniRule"/>
</dbReference>
<comment type="pathway">
    <text evidence="10">Cofactor biosynthesis; pyridoxine 5'-phosphate biosynthesis; pyridoxine 5'-phosphate from D-erythrose 4-phosphate: step 4/5.</text>
</comment>
<dbReference type="EC" id="1.1.1.262" evidence="10"/>
<evidence type="ECO:0000256" key="5">
    <source>
        <dbReference type="ARBA" id="ARBA00022857"/>
    </source>
</evidence>
<keyword evidence="1 10" id="KW-0963">Cytoplasm</keyword>
<dbReference type="Gene3D" id="3.40.718.10">
    <property type="entry name" value="Isopropylmalate Dehydrogenase"/>
    <property type="match status" value="1"/>
</dbReference>
<dbReference type="PANTHER" id="PTHR30004">
    <property type="entry name" value="4-HYDROXYTHREONINE-4-PHOSPHATE DEHYDROGENASE"/>
    <property type="match status" value="1"/>
</dbReference>
<organism evidence="11 12">
    <name type="scientific">Candidatus Thiomargarita nelsonii</name>
    <dbReference type="NCBI Taxonomy" id="1003181"/>
    <lineage>
        <taxon>Bacteria</taxon>
        <taxon>Pseudomonadati</taxon>
        <taxon>Pseudomonadota</taxon>
        <taxon>Gammaproteobacteria</taxon>
        <taxon>Thiotrichales</taxon>
        <taxon>Thiotrichaceae</taxon>
        <taxon>Thiomargarita</taxon>
    </lineage>
</organism>
<dbReference type="UniPathway" id="UPA00244">
    <property type="reaction ID" value="UER00312"/>
</dbReference>
<evidence type="ECO:0000313" key="12">
    <source>
        <dbReference type="Proteomes" id="UP000030428"/>
    </source>
</evidence>
<evidence type="ECO:0000256" key="1">
    <source>
        <dbReference type="ARBA" id="ARBA00022490"/>
    </source>
</evidence>
<dbReference type="Pfam" id="PF04166">
    <property type="entry name" value="PdxA"/>
    <property type="match status" value="1"/>
</dbReference>
<comment type="similarity">
    <text evidence="10">Belongs to the PdxA family.</text>
</comment>
<comment type="miscellaneous">
    <text evidence="10">The active site is located at the dimer interface.</text>
</comment>
<dbReference type="GO" id="GO:0050570">
    <property type="term" value="F:4-hydroxythreonine-4-phosphate dehydrogenase activity"/>
    <property type="evidence" value="ECO:0007669"/>
    <property type="project" value="UniProtKB-UniRule"/>
</dbReference>
<comment type="caution">
    <text evidence="11">The sequence shown here is derived from an EMBL/GenBank/DDBJ whole genome shotgun (WGS) entry which is preliminary data.</text>
</comment>
<dbReference type="NCBIfam" id="TIGR00557">
    <property type="entry name" value="pdxA"/>
    <property type="match status" value="1"/>
</dbReference>
<keyword evidence="8 10" id="KW-0664">Pyridoxine biosynthesis</keyword>
<dbReference type="InterPro" id="IPR005255">
    <property type="entry name" value="PdxA_fam"/>
</dbReference>
<keyword evidence="9 10" id="KW-0170">Cobalt</keyword>
<dbReference type="Proteomes" id="UP000030428">
    <property type="component" value="Unassembled WGS sequence"/>
</dbReference>
<comment type="subcellular location">
    <subcellularLocation>
        <location evidence="10">Cytoplasm</location>
    </subcellularLocation>
</comment>
<dbReference type="InterPro" id="IPR037510">
    <property type="entry name" value="PdxA"/>
</dbReference>
<feature type="binding site" evidence="10">
    <location>
        <position position="263"/>
    </location>
    <ligand>
        <name>a divalent metal cation</name>
        <dbReference type="ChEBI" id="CHEBI:60240"/>
        <note>ligand shared between dimeric partners</note>
    </ligand>
</feature>
<keyword evidence="4 10" id="KW-0460">Magnesium</keyword>
<comment type="catalytic activity">
    <reaction evidence="10">
        <text>4-(phosphooxy)-L-threonine + NAD(+) = 3-amino-2-oxopropyl phosphate + CO2 + NADH</text>
        <dbReference type="Rhea" id="RHEA:32275"/>
        <dbReference type="ChEBI" id="CHEBI:16526"/>
        <dbReference type="ChEBI" id="CHEBI:57279"/>
        <dbReference type="ChEBI" id="CHEBI:57540"/>
        <dbReference type="ChEBI" id="CHEBI:57945"/>
        <dbReference type="ChEBI" id="CHEBI:58452"/>
        <dbReference type="EC" id="1.1.1.262"/>
    </reaction>
</comment>
<keyword evidence="12" id="KW-1185">Reference proteome</keyword>
<feature type="binding site" evidence="10">
    <location>
        <position position="210"/>
    </location>
    <ligand>
        <name>a divalent metal cation</name>
        <dbReference type="ChEBI" id="CHEBI:60240"/>
        <note>ligand shared between dimeric partners</note>
    </ligand>
</feature>
<comment type="function">
    <text evidence="10">Catalyzes the NAD(P)-dependent oxidation of 4-(phosphooxy)-L-threonine (HTP) into 2-amino-3-oxo-4-(phosphooxy)butyric acid which spontaneously decarboxylates to form 3-amino-2-oxopropyl phosphate (AHAP).</text>
</comment>
<evidence type="ECO:0000256" key="4">
    <source>
        <dbReference type="ARBA" id="ARBA00022842"/>
    </source>
</evidence>
<keyword evidence="2 10" id="KW-0479">Metal-binding</keyword>
<dbReference type="SUPFAM" id="SSF53659">
    <property type="entry name" value="Isocitrate/Isopropylmalate dehydrogenase-like"/>
    <property type="match status" value="1"/>
</dbReference>
<evidence type="ECO:0000256" key="10">
    <source>
        <dbReference type="HAMAP-Rule" id="MF_00536"/>
    </source>
</evidence>
<reference evidence="11 12" key="1">
    <citation type="journal article" date="2016" name="Front. Microbiol.">
        <title>Single-Cell (Meta-)Genomics of a Dimorphic Candidatus Thiomargarita nelsonii Reveals Genomic Plasticity.</title>
        <authorList>
            <person name="Flood B.E."/>
            <person name="Fliss P."/>
            <person name="Jones D.S."/>
            <person name="Dick G.J."/>
            <person name="Jain S."/>
            <person name="Kaster A.K."/>
            <person name="Winkel M."/>
            <person name="Mussmann M."/>
            <person name="Bailey J."/>
        </authorList>
    </citation>
    <scope>NUCLEOTIDE SEQUENCE [LARGE SCALE GENOMIC DNA]</scope>
    <source>
        <strain evidence="11">Hydrate Ridge</strain>
    </source>
</reference>
<keyword evidence="5 10" id="KW-0521">NADP</keyword>
<feature type="binding site" evidence="10">
    <location>
        <position position="136"/>
    </location>
    <ligand>
        <name>substrate</name>
    </ligand>
</feature>
<dbReference type="GO" id="GO:0042823">
    <property type="term" value="P:pyridoxal phosphate biosynthetic process"/>
    <property type="evidence" value="ECO:0007669"/>
    <property type="project" value="UniProtKB-UniRule"/>
</dbReference>
<feature type="binding site" evidence="10">
    <location>
        <position position="280"/>
    </location>
    <ligand>
        <name>substrate</name>
    </ligand>
</feature>
<keyword evidence="3 10" id="KW-0862">Zinc</keyword>
<feature type="binding site" evidence="10">
    <location>
        <position position="289"/>
    </location>
    <ligand>
        <name>substrate</name>
    </ligand>
</feature>